<protein>
    <submittedName>
        <fullName evidence="1">Uncharacterized protein</fullName>
    </submittedName>
</protein>
<dbReference type="RefSeq" id="XP_064674194.1">
    <property type="nucleotide sequence ID" value="XM_064809044.1"/>
</dbReference>
<dbReference type="AlphaFoldDB" id="A0AAN6TLC3"/>
<name>A0AAN6TLC3_9PEZI</name>
<evidence type="ECO:0000313" key="1">
    <source>
        <dbReference type="EMBL" id="KAK4116624.1"/>
    </source>
</evidence>
<reference evidence="1" key="1">
    <citation type="journal article" date="2023" name="Mol. Phylogenet. Evol.">
        <title>Genome-scale phylogeny and comparative genomics of the fungal order Sordariales.</title>
        <authorList>
            <person name="Hensen N."/>
            <person name="Bonometti L."/>
            <person name="Westerberg I."/>
            <person name="Brannstrom I.O."/>
            <person name="Guillou S."/>
            <person name="Cros-Aarteil S."/>
            <person name="Calhoun S."/>
            <person name="Haridas S."/>
            <person name="Kuo A."/>
            <person name="Mondo S."/>
            <person name="Pangilinan J."/>
            <person name="Riley R."/>
            <person name="LaButti K."/>
            <person name="Andreopoulos B."/>
            <person name="Lipzen A."/>
            <person name="Chen C."/>
            <person name="Yan M."/>
            <person name="Daum C."/>
            <person name="Ng V."/>
            <person name="Clum A."/>
            <person name="Steindorff A."/>
            <person name="Ohm R.A."/>
            <person name="Martin F."/>
            <person name="Silar P."/>
            <person name="Natvig D.O."/>
            <person name="Lalanne C."/>
            <person name="Gautier V."/>
            <person name="Ament-Velasquez S.L."/>
            <person name="Kruys A."/>
            <person name="Hutchinson M.I."/>
            <person name="Powell A.J."/>
            <person name="Barry K."/>
            <person name="Miller A.N."/>
            <person name="Grigoriev I.V."/>
            <person name="Debuchy R."/>
            <person name="Gladieux P."/>
            <person name="Hiltunen Thoren M."/>
            <person name="Johannesson H."/>
        </authorList>
    </citation>
    <scope>NUCLEOTIDE SEQUENCE</scope>
    <source>
        <strain evidence="1">CBS 508.74</strain>
    </source>
</reference>
<dbReference type="EMBL" id="MU853333">
    <property type="protein sequence ID" value="KAK4116624.1"/>
    <property type="molecule type" value="Genomic_DNA"/>
</dbReference>
<organism evidence="1 2">
    <name type="scientific">Canariomyces notabilis</name>
    <dbReference type="NCBI Taxonomy" id="2074819"/>
    <lineage>
        <taxon>Eukaryota</taxon>
        <taxon>Fungi</taxon>
        <taxon>Dikarya</taxon>
        <taxon>Ascomycota</taxon>
        <taxon>Pezizomycotina</taxon>
        <taxon>Sordariomycetes</taxon>
        <taxon>Sordariomycetidae</taxon>
        <taxon>Sordariales</taxon>
        <taxon>Chaetomiaceae</taxon>
        <taxon>Canariomyces</taxon>
    </lineage>
</organism>
<comment type="caution">
    <text evidence="1">The sequence shown here is derived from an EMBL/GenBank/DDBJ whole genome shotgun (WGS) entry which is preliminary data.</text>
</comment>
<proteinExistence type="predicted"/>
<sequence>MSLHSLAGASLHVLPCNKAASISSARSEEQGPSHMTPYTCTPVSSLAVPANTSGPCTAQIGRVAPGSHCTRQGHRECLRAEFRIPLGKILYTAPCMAMPLSANPVTMTAKHIGCSTETPGSGRIA</sequence>
<accession>A0AAN6TLC3</accession>
<evidence type="ECO:0000313" key="2">
    <source>
        <dbReference type="Proteomes" id="UP001302812"/>
    </source>
</evidence>
<keyword evidence="2" id="KW-1185">Reference proteome</keyword>
<gene>
    <name evidence="1" type="ORF">N656DRAFT_261913</name>
</gene>
<reference evidence="1" key="2">
    <citation type="submission" date="2023-05" db="EMBL/GenBank/DDBJ databases">
        <authorList>
            <consortium name="Lawrence Berkeley National Laboratory"/>
            <person name="Steindorff A."/>
            <person name="Hensen N."/>
            <person name="Bonometti L."/>
            <person name="Westerberg I."/>
            <person name="Brannstrom I.O."/>
            <person name="Guillou S."/>
            <person name="Cros-Aarteil S."/>
            <person name="Calhoun S."/>
            <person name="Haridas S."/>
            <person name="Kuo A."/>
            <person name="Mondo S."/>
            <person name="Pangilinan J."/>
            <person name="Riley R."/>
            <person name="Labutti K."/>
            <person name="Andreopoulos B."/>
            <person name="Lipzen A."/>
            <person name="Chen C."/>
            <person name="Yanf M."/>
            <person name="Daum C."/>
            <person name="Ng V."/>
            <person name="Clum A."/>
            <person name="Ohm R."/>
            <person name="Martin F."/>
            <person name="Silar P."/>
            <person name="Natvig D."/>
            <person name="Lalanne C."/>
            <person name="Gautier V."/>
            <person name="Ament-Velasquez S.L."/>
            <person name="Kruys A."/>
            <person name="Hutchinson M.I."/>
            <person name="Powell A.J."/>
            <person name="Barry K."/>
            <person name="Miller A.N."/>
            <person name="Grigoriev I.V."/>
            <person name="Debuchy R."/>
            <person name="Gladieux P."/>
            <person name="Thoren M.H."/>
            <person name="Johannesson H."/>
        </authorList>
    </citation>
    <scope>NUCLEOTIDE SEQUENCE</scope>
    <source>
        <strain evidence="1">CBS 508.74</strain>
    </source>
</reference>
<dbReference type="GeneID" id="89933167"/>
<dbReference type="Proteomes" id="UP001302812">
    <property type="component" value="Unassembled WGS sequence"/>
</dbReference>